<keyword evidence="4" id="KW-1185">Reference proteome</keyword>
<organism evidence="3 4">
    <name type="scientific">Ilex paraguariensis</name>
    <name type="common">yerba mate</name>
    <dbReference type="NCBI Taxonomy" id="185542"/>
    <lineage>
        <taxon>Eukaryota</taxon>
        <taxon>Viridiplantae</taxon>
        <taxon>Streptophyta</taxon>
        <taxon>Embryophyta</taxon>
        <taxon>Tracheophyta</taxon>
        <taxon>Spermatophyta</taxon>
        <taxon>Magnoliopsida</taxon>
        <taxon>eudicotyledons</taxon>
        <taxon>Gunneridae</taxon>
        <taxon>Pentapetalae</taxon>
        <taxon>asterids</taxon>
        <taxon>campanulids</taxon>
        <taxon>Aquifoliales</taxon>
        <taxon>Aquifoliaceae</taxon>
        <taxon>Ilex</taxon>
    </lineage>
</organism>
<reference evidence="3 4" key="1">
    <citation type="submission" date="2024-02" db="EMBL/GenBank/DDBJ databases">
        <authorList>
            <person name="Vignale AGUSTIN F."/>
            <person name="Sosa J E."/>
            <person name="Modenutti C."/>
        </authorList>
    </citation>
    <scope>NUCLEOTIDE SEQUENCE [LARGE SCALE GENOMIC DNA]</scope>
</reference>
<dbReference type="SMART" id="SM00271">
    <property type="entry name" value="DnaJ"/>
    <property type="match status" value="1"/>
</dbReference>
<dbReference type="PROSITE" id="PS50076">
    <property type="entry name" value="DNAJ_2"/>
    <property type="match status" value="1"/>
</dbReference>
<proteinExistence type="predicted"/>
<dbReference type="PANTHER" id="PTHR44137:SF61">
    <property type="entry name" value="J DOMAIN-CONTAINING PROTEIN"/>
    <property type="match status" value="1"/>
</dbReference>
<feature type="compositionally biased region" description="Basic and acidic residues" evidence="1">
    <location>
        <begin position="300"/>
        <end position="313"/>
    </location>
</feature>
<dbReference type="InterPro" id="IPR024593">
    <property type="entry name" value="DUF3444"/>
</dbReference>
<dbReference type="Pfam" id="PF11926">
    <property type="entry name" value="DUF3444"/>
    <property type="match status" value="1"/>
</dbReference>
<dbReference type="SUPFAM" id="SSF46565">
    <property type="entry name" value="Chaperone J-domain"/>
    <property type="match status" value="1"/>
</dbReference>
<feature type="region of interest" description="Disordered" evidence="1">
    <location>
        <begin position="87"/>
        <end position="138"/>
    </location>
</feature>
<dbReference type="EMBL" id="CAUOFW020005469">
    <property type="protein sequence ID" value="CAK9170273.1"/>
    <property type="molecule type" value="Genomic_DNA"/>
</dbReference>
<dbReference type="AlphaFoldDB" id="A0ABC8TLD6"/>
<dbReference type="Proteomes" id="UP001642360">
    <property type="component" value="Unassembled WGS sequence"/>
</dbReference>
<sequence length="763" mass="85230">MLEVYISAEKRVNGEVDWYAVLDVNPLADDETLRKHYRKLALALHPDKNKSVGADGAFKIVSEAWSLLSDKAKRKAYDQRRNLKASYQNVTSGNPSMPARKNDFHAPTNNNNSNARNKKRSTNPHPTPTPPRSSKPNTFWTSCNRCMMQFEYLKIYLNQKLLCPSCHEPFLAVELPAPPTNAHNTSTSWHSFQQQQNANGHTANISSSARVGSVTGVDILQAPFSESGSLRSGSASTTSAARAPHVVQPACANLKRQHEETMVEEVLQRQKNGYNKAVSSLTSNAGSGAGKGGRLMKKRRVDEHRWNSDKKETTNPMEMGNGAGSQGIVSEYQKGCLGAERVGVSGSNKPKIMRELPQLEVRTMLMAKARMEIHKKLNEWSMNVLSKYPHKGGREMENQKPRAGVSGVQKATINGLKKGGNSACVQAKNPLQPKKFCQSTAKVDSDAKVTNLMLMTVPDPDFHDFDKDRTEKSFGENQVWAAYDNDDGMPRYYALVHCVISKRPFKMRISWLNSKSNSELGPLNWVGSGYLKTSGDFRVGKHEVNTSLNSFSHMVKWTKGAKGAIQIFPRKGDIWALYRNWSPDWNELTPNEVIHKYDMVEVLEDYSDELGVTVVPLVKVAGFKSVFHQHMDPQQIWAIPREEIFRFSHQVPSCLLTGQEAENAPKGCRELDPAAMALDLLQVITEAKEEDTVEDAGKAKKSVGLESDRKVYRAENDCKGKEKRIYRYGNNGDPEAVVRNAKEKQIVEDINKGKQKTRLAGIE</sequence>
<protein>
    <recommendedName>
        <fullName evidence="2">J domain-containing protein</fullName>
    </recommendedName>
</protein>
<feature type="domain" description="J" evidence="2">
    <location>
        <begin position="17"/>
        <end position="81"/>
    </location>
</feature>
<evidence type="ECO:0000313" key="4">
    <source>
        <dbReference type="Proteomes" id="UP001642360"/>
    </source>
</evidence>
<dbReference type="PRINTS" id="PR00625">
    <property type="entry name" value="JDOMAIN"/>
</dbReference>
<dbReference type="CDD" id="cd06257">
    <property type="entry name" value="DnaJ"/>
    <property type="match status" value="1"/>
</dbReference>
<evidence type="ECO:0000259" key="2">
    <source>
        <dbReference type="PROSITE" id="PS50076"/>
    </source>
</evidence>
<comment type="caution">
    <text evidence="3">The sequence shown here is derived from an EMBL/GenBank/DDBJ whole genome shotgun (WGS) entry which is preliminary data.</text>
</comment>
<dbReference type="PANTHER" id="PTHR44137">
    <property type="entry name" value="BNAC03G44070D PROTEIN"/>
    <property type="match status" value="1"/>
</dbReference>
<name>A0ABC8TLD6_9AQUA</name>
<dbReference type="Pfam" id="PF23551">
    <property type="entry name" value="Zn_ribbon_20"/>
    <property type="match status" value="1"/>
</dbReference>
<evidence type="ECO:0000313" key="3">
    <source>
        <dbReference type="EMBL" id="CAK9170273.1"/>
    </source>
</evidence>
<dbReference type="InterPro" id="IPR001623">
    <property type="entry name" value="DnaJ_domain"/>
</dbReference>
<dbReference type="InterPro" id="IPR018253">
    <property type="entry name" value="DnaJ_domain_CS"/>
</dbReference>
<dbReference type="InterPro" id="IPR036869">
    <property type="entry name" value="J_dom_sf"/>
</dbReference>
<dbReference type="Pfam" id="PF00226">
    <property type="entry name" value="DnaJ"/>
    <property type="match status" value="1"/>
</dbReference>
<gene>
    <name evidence="3" type="ORF">ILEXP_LOCUS39761</name>
</gene>
<accession>A0ABC8TLD6</accession>
<dbReference type="Gene3D" id="1.10.287.110">
    <property type="entry name" value="DnaJ domain"/>
    <property type="match status" value="1"/>
</dbReference>
<feature type="region of interest" description="Disordered" evidence="1">
    <location>
        <begin position="278"/>
        <end position="324"/>
    </location>
</feature>
<dbReference type="InterPro" id="IPR056988">
    <property type="entry name" value="Zn_ribbon_pln"/>
</dbReference>
<evidence type="ECO:0000256" key="1">
    <source>
        <dbReference type="SAM" id="MobiDB-lite"/>
    </source>
</evidence>
<dbReference type="PROSITE" id="PS00636">
    <property type="entry name" value="DNAJ_1"/>
    <property type="match status" value="1"/>
</dbReference>